<organism evidence="2 3">
    <name type="scientific">Methylobacterium brachiatum</name>
    <dbReference type="NCBI Taxonomy" id="269660"/>
    <lineage>
        <taxon>Bacteria</taxon>
        <taxon>Pseudomonadati</taxon>
        <taxon>Pseudomonadota</taxon>
        <taxon>Alphaproteobacteria</taxon>
        <taxon>Hyphomicrobiales</taxon>
        <taxon>Methylobacteriaceae</taxon>
        <taxon>Methylobacterium</taxon>
    </lineage>
</organism>
<keyword evidence="1" id="KW-0732">Signal</keyword>
<keyword evidence="3" id="KW-1185">Reference proteome</keyword>
<evidence type="ECO:0008006" key="4">
    <source>
        <dbReference type="Google" id="ProtNLM"/>
    </source>
</evidence>
<sequence length="74" mass="7593">MTLRSFIVAALATLPTIGSAVADEAIALTPPLYREQARAISAARPAAELATTPRLVPAAPVATRVVTATALPTR</sequence>
<feature type="signal peptide" evidence="1">
    <location>
        <begin position="1"/>
        <end position="22"/>
    </location>
</feature>
<comment type="caution">
    <text evidence="2">The sequence shown here is derived from an EMBL/GenBank/DDBJ whole genome shotgun (WGS) entry which is preliminary data.</text>
</comment>
<dbReference type="EMBL" id="JBELQD010000012">
    <property type="protein sequence ID" value="MER2289135.1"/>
    <property type="molecule type" value="Genomic_DNA"/>
</dbReference>
<protein>
    <recommendedName>
        <fullName evidence="4">Porin</fullName>
    </recommendedName>
</protein>
<reference evidence="2" key="1">
    <citation type="submission" date="2024-06" db="EMBL/GenBank/DDBJ databases">
        <authorList>
            <person name="Campbell A.G."/>
        </authorList>
    </citation>
    <scope>NUCLEOTIDE SEQUENCE</scope>
    <source>
        <strain evidence="2">EM17</strain>
    </source>
</reference>
<dbReference type="GeneID" id="90831300"/>
<proteinExistence type="predicted"/>
<dbReference type="RefSeq" id="WP_007560795.1">
    <property type="nucleotide sequence ID" value="NZ_FOQW01000004.1"/>
</dbReference>
<name>A0ABV1R2S8_9HYPH</name>
<accession>A0ABV1R2S8</accession>
<dbReference type="Proteomes" id="UP001432995">
    <property type="component" value="Unassembled WGS sequence"/>
</dbReference>
<feature type="chain" id="PRO_5045295418" description="Porin" evidence="1">
    <location>
        <begin position="23"/>
        <end position="74"/>
    </location>
</feature>
<gene>
    <name evidence="2" type="ORF">ABS770_12770</name>
</gene>
<evidence type="ECO:0000313" key="2">
    <source>
        <dbReference type="EMBL" id="MER2289135.1"/>
    </source>
</evidence>
<evidence type="ECO:0000256" key="1">
    <source>
        <dbReference type="SAM" id="SignalP"/>
    </source>
</evidence>
<evidence type="ECO:0000313" key="3">
    <source>
        <dbReference type="Proteomes" id="UP001432995"/>
    </source>
</evidence>